<protein>
    <submittedName>
        <fullName evidence="1">Uncharacterized protein</fullName>
    </submittedName>
</protein>
<keyword evidence="2" id="KW-1185">Reference proteome</keyword>
<organism evidence="1 2">
    <name type="scientific">Ramlibacter albus</name>
    <dbReference type="NCBI Taxonomy" id="2079448"/>
    <lineage>
        <taxon>Bacteria</taxon>
        <taxon>Pseudomonadati</taxon>
        <taxon>Pseudomonadota</taxon>
        <taxon>Betaproteobacteria</taxon>
        <taxon>Burkholderiales</taxon>
        <taxon>Comamonadaceae</taxon>
        <taxon>Ramlibacter</taxon>
    </lineage>
</organism>
<proteinExistence type="predicted"/>
<accession>A0A923M908</accession>
<dbReference type="Proteomes" id="UP000596827">
    <property type="component" value="Unassembled WGS sequence"/>
</dbReference>
<dbReference type="EMBL" id="JACORU010000003">
    <property type="protein sequence ID" value="MBC5764969.1"/>
    <property type="molecule type" value="Genomic_DNA"/>
</dbReference>
<name>A0A923M908_9BURK</name>
<sequence>MALQGQAALAMWWDMAPEMRREFEHWHSHEHFPERLALPGFRRASRWAATQGPGFFILYELVDAGALSSPEYLARLNDPTPWSRQLMPHHANMVRSQCVVLESRGGAVARHALTLRFTPPAGEEQATREKLRALIDELVAHPSIGGAHLLKHQPPAIAPTEEQRIRNNADSAADWIFIVLGWESASLAAIADAQVAGADAVAGLYQLSLSMAAGDPA</sequence>
<dbReference type="RefSeq" id="WP_187081427.1">
    <property type="nucleotide sequence ID" value="NZ_JACORU010000003.1"/>
</dbReference>
<comment type="caution">
    <text evidence="1">The sequence shown here is derived from an EMBL/GenBank/DDBJ whole genome shotgun (WGS) entry which is preliminary data.</text>
</comment>
<reference evidence="1" key="1">
    <citation type="submission" date="2020-08" db="EMBL/GenBank/DDBJ databases">
        <title>Ramlibacter sp. GTP1 16S ribosomal RNA gene genome sequencing and assembly.</title>
        <authorList>
            <person name="Kang M."/>
        </authorList>
    </citation>
    <scope>NUCLEOTIDE SEQUENCE</scope>
    <source>
        <strain evidence="1">GTP1</strain>
    </source>
</reference>
<gene>
    <name evidence="1" type="ORF">H8R02_10935</name>
</gene>
<dbReference type="AlphaFoldDB" id="A0A923M908"/>
<evidence type="ECO:0000313" key="1">
    <source>
        <dbReference type="EMBL" id="MBC5764969.1"/>
    </source>
</evidence>
<evidence type="ECO:0000313" key="2">
    <source>
        <dbReference type="Proteomes" id="UP000596827"/>
    </source>
</evidence>